<evidence type="ECO:0000256" key="5">
    <source>
        <dbReference type="ARBA" id="ARBA00022729"/>
    </source>
</evidence>
<keyword evidence="8" id="KW-0472">Membrane</keyword>
<keyword evidence="6" id="KW-0677">Repeat</keyword>
<dbReference type="SMART" id="SM00202">
    <property type="entry name" value="SR"/>
    <property type="match status" value="2"/>
</dbReference>
<feature type="domain" description="SRCR" evidence="13">
    <location>
        <begin position="153"/>
        <end position="245"/>
    </location>
</feature>
<dbReference type="Gene3D" id="3.10.250.10">
    <property type="entry name" value="SRCR-like domain"/>
    <property type="match status" value="3"/>
</dbReference>
<feature type="disulfide bond" evidence="11">
    <location>
        <begin position="294"/>
        <end position="304"/>
    </location>
</feature>
<evidence type="ECO:0000313" key="14">
    <source>
        <dbReference type="EMBL" id="KAK7916758.1"/>
    </source>
</evidence>
<keyword evidence="15" id="KW-1185">Reference proteome</keyword>
<dbReference type="PRINTS" id="PR00258">
    <property type="entry name" value="SPERACTRCPTR"/>
</dbReference>
<keyword evidence="7" id="KW-1133">Transmembrane helix</keyword>
<dbReference type="GO" id="GO:0005886">
    <property type="term" value="C:plasma membrane"/>
    <property type="evidence" value="ECO:0007669"/>
    <property type="project" value="TreeGrafter"/>
</dbReference>
<evidence type="ECO:0000256" key="6">
    <source>
        <dbReference type="ARBA" id="ARBA00022737"/>
    </source>
</evidence>
<protein>
    <recommendedName>
        <fullName evidence="13">SRCR domain-containing protein</fullName>
    </recommendedName>
</protein>
<name>A0AAW0PBT9_9GOBI</name>
<accession>A0AAW0PBT9</accession>
<keyword evidence="4" id="KW-0812">Transmembrane</keyword>
<evidence type="ECO:0000256" key="4">
    <source>
        <dbReference type="ARBA" id="ARBA00022692"/>
    </source>
</evidence>
<evidence type="ECO:0000256" key="1">
    <source>
        <dbReference type="ARBA" id="ARBA00004167"/>
    </source>
</evidence>
<organism evidence="14 15">
    <name type="scientific">Mugilogobius chulae</name>
    <name type="common">yellowstripe goby</name>
    <dbReference type="NCBI Taxonomy" id="88201"/>
    <lineage>
        <taxon>Eukaryota</taxon>
        <taxon>Metazoa</taxon>
        <taxon>Chordata</taxon>
        <taxon>Craniata</taxon>
        <taxon>Vertebrata</taxon>
        <taxon>Euteleostomi</taxon>
        <taxon>Actinopterygii</taxon>
        <taxon>Neopterygii</taxon>
        <taxon>Teleostei</taxon>
        <taxon>Neoteleostei</taxon>
        <taxon>Acanthomorphata</taxon>
        <taxon>Gobiaria</taxon>
        <taxon>Gobiiformes</taxon>
        <taxon>Gobioidei</taxon>
        <taxon>Gobiidae</taxon>
        <taxon>Gobionellinae</taxon>
        <taxon>Mugilogobius</taxon>
    </lineage>
</organism>
<keyword evidence="5 12" id="KW-0732">Signal</keyword>
<feature type="signal peptide" evidence="12">
    <location>
        <begin position="1"/>
        <end position="38"/>
    </location>
</feature>
<evidence type="ECO:0000256" key="12">
    <source>
        <dbReference type="SAM" id="SignalP"/>
    </source>
</evidence>
<dbReference type="InterPro" id="IPR036772">
    <property type="entry name" value="SRCR-like_dom_sf"/>
</dbReference>
<dbReference type="Pfam" id="PF00530">
    <property type="entry name" value="SRCR"/>
    <property type="match status" value="2"/>
</dbReference>
<comment type="caution">
    <text evidence="14">The sequence shown here is derived from an EMBL/GenBank/DDBJ whole genome shotgun (WGS) entry which is preliminary data.</text>
</comment>
<feature type="disulfide bond" evidence="11">
    <location>
        <begin position="219"/>
        <end position="229"/>
    </location>
</feature>
<dbReference type="EMBL" id="JBBPFD010000008">
    <property type="protein sequence ID" value="KAK7916758.1"/>
    <property type="molecule type" value="Genomic_DNA"/>
</dbReference>
<evidence type="ECO:0000256" key="11">
    <source>
        <dbReference type="PROSITE-ProRule" id="PRU00196"/>
    </source>
</evidence>
<evidence type="ECO:0000256" key="10">
    <source>
        <dbReference type="ARBA" id="ARBA00023180"/>
    </source>
</evidence>
<comment type="caution">
    <text evidence="11">Lacks conserved residue(s) required for the propagation of feature annotation.</text>
</comment>
<dbReference type="PANTHER" id="PTHR48071">
    <property type="entry name" value="SRCR DOMAIN-CONTAINING PROTEIN"/>
    <property type="match status" value="1"/>
</dbReference>
<feature type="domain" description="SRCR" evidence="13">
    <location>
        <begin position="244"/>
        <end position="323"/>
    </location>
</feature>
<gene>
    <name evidence="14" type="ORF">WMY93_012519</name>
</gene>
<feature type="chain" id="PRO_5043765889" description="SRCR domain-containing protein" evidence="12">
    <location>
        <begin position="39"/>
        <end position="451"/>
    </location>
</feature>
<dbReference type="SUPFAM" id="SSF56487">
    <property type="entry name" value="SRCR-like"/>
    <property type="match status" value="3"/>
</dbReference>
<dbReference type="GO" id="GO:0031638">
    <property type="term" value="P:zymogen activation"/>
    <property type="evidence" value="ECO:0007669"/>
    <property type="project" value="TreeGrafter"/>
</dbReference>
<evidence type="ECO:0000256" key="3">
    <source>
        <dbReference type="ARBA" id="ARBA00022525"/>
    </source>
</evidence>
<comment type="subcellular location">
    <subcellularLocation>
        <location evidence="1">Membrane</location>
        <topology evidence="1">Single-pass membrane protein</topology>
    </subcellularLocation>
    <subcellularLocation>
        <location evidence="2">Secreted</location>
    </subcellularLocation>
</comment>
<dbReference type="Proteomes" id="UP001460270">
    <property type="component" value="Unassembled WGS sequence"/>
</dbReference>
<evidence type="ECO:0000259" key="13">
    <source>
        <dbReference type="PROSITE" id="PS50287"/>
    </source>
</evidence>
<dbReference type="FunFam" id="3.10.250.10:FF:000016">
    <property type="entry name" value="Scavenger receptor cysteine-rich protein type 12"/>
    <property type="match status" value="2"/>
</dbReference>
<dbReference type="GO" id="GO:0004252">
    <property type="term" value="F:serine-type endopeptidase activity"/>
    <property type="evidence" value="ECO:0007669"/>
    <property type="project" value="TreeGrafter"/>
</dbReference>
<reference evidence="15" key="1">
    <citation type="submission" date="2024-04" db="EMBL/GenBank/DDBJ databases">
        <title>Salinicola lusitanus LLJ914,a marine bacterium isolated from the Okinawa Trough.</title>
        <authorList>
            <person name="Li J."/>
        </authorList>
    </citation>
    <scope>NUCLEOTIDE SEQUENCE [LARGE SCALE GENOMIC DNA]</scope>
</reference>
<dbReference type="InterPro" id="IPR001190">
    <property type="entry name" value="SRCR"/>
</dbReference>
<dbReference type="PANTHER" id="PTHR48071:SF15">
    <property type="entry name" value="SRCR DOMAIN-CONTAINING PROTEIN"/>
    <property type="match status" value="1"/>
</dbReference>
<keyword evidence="3" id="KW-0964">Secreted</keyword>
<evidence type="ECO:0000256" key="7">
    <source>
        <dbReference type="ARBA" id="ARBA00022989"/>
    </source>
</evidence>
<feature type="disulfide bond" evidence="11">
    <location>
        <begin position="124"/>
        <end position="134"/>
    </location>
</feature>
<keyword evidence="10" id="KW-0325">Glycoprotein</keyword>
<proteinExistence type="predicted"/>
<feature type="domain" description="SRCR" evidence="13">
    <location>
        <begin position="58"/>
        <end position="150"/>
    </location>
</feature>
<dbReference type="AlphaFoldDB" id="A0AAW0PBT9"/>
<evidence type="ECO:0000256" key="8">
    <source>
        <dbReference type="ARBA" id="ARBA00023136"/>
    </source>
</evidence>
<dbReference type="GO" id="GO:0005615">
    <property type="term" value="C:extracellular space"/>
    <property type="evidence" value="ECO:0007669"/>
    <property type="project" value="TreeGrafter"/>
</dbReference>
<evidence type="ECO:0000256" key="2">
    <source>
        <dbReference type="ARBA" id="ARBA00004613"/>
    </source>
</evidence>
<sequence length="451" mass="49203">MHPSCYLSVPTHLLLLPSLSTHLLLLLLSLHTSPPALLSPHTPPLPSLILCLCLTDSVRLSGGPGRCSGSLEVLVDQMWSSVCAEDFGQTEAEVVCRELDCGGVSELQRALFTEGSAVGRSFHCNGAETALKDCESSETRCSAAANITCTDSVRLSGGPGRCSGSLEVLVDQMWSSVCAEDFGQTEAEVVCRELDCRGVSELQRALFTEGSAVGRSFHCNGAETALKDCESSETHCSAAANITCTDQWRDVKPIDRDVDLDFGSVLCQQLGCGLALRVSYKEGLEPFWWLDPECVKQRAGLRHCLVHDENNTQDTDSIRLMCSAVNHSAHFKFAAFGPAHSGNYTCGYEDSWLKINIKDVSLHISLGVSDSDLILRAVIHHVLILLITTTALCFYCQRSSSEDDEDDRRQAVETCHYSRPLFSRFAQPCCLHMPLSSCSDTGRGISMERVR</sequence>
<keyword evidence="9 11" id="KW-1015">Disulfide bond</keyword>
<evidence type="ECO:0000313" key="15">
    <source>
        <dbReference type="Proteomes" id="UP001460270"/>
    </source>
</evidence>
<dbReference type="PROSITE" id="PS50287">
    <property type="entry name" value="SRCR_2"/>
    <property type="match status" value="3"/>
</dbReference>
<evidence type="ECO:0000256" key="9">
    <source>
        <dbReference type="ARBA" id="ARBA00023157"/>
    </source>
</evidence>